<dbReference type="Gene3D" id="2.40.33.20">
    <property type="entry name" value="PK beta-barrel domain-like"/>
    <property type="match status" value="1"/>
</dbReference>
<accession>A0A1I6GQB4</accession>
<keyword evidence="3" id="KW-1185">Reference proteome</keyword>
<feature type="domain" description="MOSC" evidence="1">
    <location>
        <begin position="33"/>
        <end position="162"/>
    </location>
</feature>
<dbReference type="InterPro" id="IPR011037">
    <property type="entry name" value="Pyrv_Knase-like_insert_dom_sf"/>
</dbReference>
<dbReference type="PANTHER" id="PTHR36930">
    <property type="entry name" value="METAL-SULFUR CLUSTER BIOSYNTHESIS PROTEINS YUAD-RELATED"/>
    <property type="match status" value="1"/>
</dbReference>
<dbReference type="RefSeq" id="WP_091987406.1">
    <property type="nucleotide sequence ID" value="NZ_FOYV01000001.1"/>
</dbReference>
<dbReference type="OrthoDB" id="1550913at2"/>
<dbReference type="InterPro" id="IPR052716">
    <property type="entry name" value="MOSC_domain"/>
</dbReference>
<dbReference type="Proteomes" id="UP000199290">
    <property type="component" value="Unassembled WGS sequence"/>
</dbReference>
<dbReference type="PROSITE" id="PS51340">
    <property type="entry name" value="MOSC"/>
    <property type="match status" value="1"/>
</dbReference>
<dbReference type="GO" id="GO:0030151">
    <property type="term" value="F:molybdenum ion binding"/>
    <property type="evidence" value="ECO:0007669"/>
    <property type="project" value="InterPro"/>
</dbReference>
<proteinExistence type="predicted"/>
<evidence type="ECO:0000259" key="1">
    <source>
        <dbReference type="PROSITE" id="PS51340"/>
    </source>
</evidence>
<dbReference type="Pfam" id="PF03473">
    <property type="entry name" value="MOSC"/>
    <property type="match status" value="1"/>
</dbReference>
<gene>
    <name evidence="2" type="ORF">SAMN04488073_1314</name>
</gene>
<name>A0A1I6GQB4_9GAMM</name>
<evidence type="ECO:0000313" key="2">
    <source>
        <dbReference type="EMBL" id="SFR44291.1"/>
    </source>
</evidence>
<dbReference type="InterPro" id="IPR005302">
    <property type="entry name" value="MoCF_Sase_C"/>
</dbReference>
<sequence length="163" mass="17598">MPEPTPLQTLLDTLPQCGRVEWIGIRPARGEPMQVLNSVAVTPGKGLEGDRFKGRDTSKRQVTLIQQEHLSAIASCLHREAIAPEVFRRNIVVSGLNLLALKGKQFRIGSVVLEYTGLCHPCSKMETALGPGGYNAMRGHGGITTRVVEAGEIGLGDDVRVCD</sequence>
<reference evidence="3" key="1">
    <citation type="submission" date="2016-10" db="EMBL/GenBank/DDBJ databases">
        <authorList>
            <person name="Varghese N."/>
            <person name="Submissions S."/>
        </authorList>
    </citation>
    <scope>NUCLEOTIDE SEQUENCE [LARGE SCALE GENOMIC DNA]</scope>
    <source>
        <strain evidence="3">CGMCC 1.6294</strain>
    </source>
</reference>
<dbReference type="PANTHER" id="PTHR36930:SF1">
    <property type="entry name" value="MOSC DOMAIN-CONTAINING PROTEIN"/>
    <property type="match status" value="1"/>
</dbReference>
<evidence type="ECO:0000313" key="3">
    <source>
        <dbReference type="Proteomes" id="UP000199290"/>
    </source>
</evidence>
<dbReference type="SUPFAM" id="SSF50800">
    <property type="entry name" value="PK beta-barrel domain-like"/>
    <property type="match status" value="1"/>
</dbReference>
<dbReference type="EMBL" id="FOYV01000001">
    <property type="protein sequence ID" value="SFR44291.1"/>
    <property type="molecule type" value="Genomic_DNA"/>
</dbReference>
<dbReference type="GO" id="GO:0003824">
    <property type="term" value="F:catalytic activity"/>
    <property type="evidence" value="ECO:0007669"/>
    <property type="project" value="InterPro"/>
</dbReference>
<dbReference type="GO" id="GO:0030170">
    <property type="term" value="F:pyridoxal phosphate binding"/>
    <property type="evidence" value="ECO:0007669"/>
    <property type="project" value="InterPro"/>
</dbReference>
<dbReference type="STRING" id="375760.SAMN04488073_1314"/>
<dbReference type="AlphaFoldDB" id="A0A1I6GQB4"/>
<organism evidence="2 3">
    <name type="scientific">Marinobacter gudaonensis</name>
    <dbReference type="NCBI Taxonomy" id="375760"/>
    <lineage>
        <taxon>Bacteria</taxon>
        <taxon>Pseudomonadati</taxon>
        <taxon>Pseudomonadota</taxon>
        <taxon>Gammaproteobacteria</taxon>
        <taxon>Pseudomonadales</taxon>
        <taxon>Marinobacteraceae</taxon>
        <taxon>Marinobacter</taxon>
    </lineage>
</organism>
<protein>
    <submittedName>
        <fullName evidence="2">MOSC domain-containing protein YiiM</fullName>
    </submittedName>
</protein>